<dbReference type="SMART" id="SM00345">
    <property type="entry name" value="HTH_GNTR"/>
    <property type="match status" value="1"/>
</dbReference>
<evidence type="ECO:0000256" key="3">
    <source>
        <dbReference type="ARBA" id="ARBA00023163"/>
    </source>
</evidence>
<dbReference type="Proteomes" id="UP001501627">
    <property type="component" value="Unassembled WGS sequence"/>
</dbReference>
<dbReference type="SMART" id="SM00895">
    <property type="entry name" value="FCD"/>
    <property type="match status" value="1"/>
</dbReference>
<reference evidence="6" key="1">
    <citation type="journal article" date="2019" name="Int. J. Syst. Evol. Microbiol.">
        <title>The Global Catalogue of Microorganisms (GCM) 10K type strain sequencing project: providing services to taxonomists for standard genome sequencing and annotation.</title>
        <authorList>
            <consortium name="The Broad Institute Genomics Platform"/>
            <consortium name="The Broad Institute Genome Sequencing Center for Infectious Disease"/>
            <person name="Wu L."/>
            <person name="Ma J."/>
        </authorList>
    </citation>
    <scope>NUCLEOTIDE SEQUENCE [LARGE SCALE GENOMIC DNA]</scope>
    <source>
        <strain evidence="6">JCM 17561</strain>
    </source>
</reference>
<dbReference type="InterPro" id="IPR000524">
    <property type="entry name" value="Tscrpt_reg_HTH_GntR"/>
</dbReference>
<evidence type="ECO:0000259" key="4">
    <source>
        <dbReference type="PROSITE" id="PS50949"/>
    </source>
</evidence>
<feature type="domain" description="HTH gntR-type" evidence="4">
    <location>
        <begin position="24"/>
        <end position="91"/>
    </location>
</feature>
<dbReference type="InterPro" id="IPR036388">
    <property type="entry name" value="WH-like_DNA-bd_sf"/>
</dbReference>
<keyword evidence="2" id="KW-0238">DNA-binding</keyword>
<dbReference type="PANTHER" id="PTHR43537">
    <property type="entry name" value="TRANSCRIPTIONAL REGULATOR, GNTR FAMILY"/>
    <property type="match status" value="1"/>
</dbReference>
<dbReference type="InterPro" id="IPR008920">
    <property type="entry name" value="TF_FadR/GntR_C"/>
</dbReference>
<gene>
    <name evidence="5" type="ORF">GCM10022279_24910</name>
</gene>
<dbReference type="RefSeq" id="WP_103043966.1">
    <property type="nucleotide sequence ID" value="NZ_BAABBP010000024.1"/>
</dbReference>
<dbReference type="Pfam" id="PF07729">
    <property type="entry name" value="FCD"/>
    <property type="match status" value="1"/>
</dbReference>
<evidence type="ECO:0000313" key="6">
    <source>
        <dbReference type="Proteomes" id="UP001501627"/>
    </source>
</evidence>
<dbReference type="PANTHER" id="PTHR43537:SF20">
    <property type="entry name" value="HTH-TYPE TRANSCRIPTIONAL REPRESSOR GLAR"/>
    <property type="match status" value="1"/>
</dbReference>
<evidence type="ECO:0000313" key="5">
    <source>
        <dbReference type="EMBL" id="GAA4000225.1"/>
    </source>
</evidence>
<proteinExistence type="predicted"/>
<comment type="caution">
    <text evidence="5">The sequence shown here is derived from an EMBL/GenBank/DDBJ whole genome shotgun (WGS) entry which is preliminary data.</text>
</comment>
<dbReference type="CDD" id="cd07377">
    <property type="entry name" value="WHTH_GntR"/>
    <property type="match status" value="1"/>
</dbReference>
<protein>
    <submittedName>
        <fullName evidence="5">GntR family transcriptional regulator</fullName>
    </submittedName>
</protein>
<name>A0ABP7RNX7_9BURK</name>
<dbReference type="EMBL" id="BAABBP010000024">
    <property type="protein sequence ID" value="GAA4000225.1"/>
    <property type="molecule type" value="Genomic_DNA"/>
</dbReference>
<dbReference type="InterPro" id="IPR011711">
    <property type="entry name" value="GntR_C"/>
</dbReference>
<evidence type="ECO:0000256" key="2">
    <source>
        <dbReference type="ARBA" id="ARBA00023125"/>
    </source>
</evidence>
<dbReference type="Gene3D" id="1.20.120.530">
    <property type="entry name" value="GntR ligand-binding domain-like"/>
    <property type="match status" value="1"/>
</dbReference>
<keyword evidence="3" id="KW-0804">Transcription</keyword>
<accession>A0ABP7RNX7</accession>
<organism evidence="5 6">
    <name type="scientific">Comamonas faecalis</name>
    <dbReference type="NCBI Taxonomy" id="1387849"/>
    <lineage>
        <taxon>Bacteria</taxon>
        <taxon>Pseudomonadati</taxon>
        <taxon>Pseudomonadota</taxon>
        <taxon>Betaproteobacteria</taxon>
        <taxon>Burkholderiales</taxon>
        <taxon>Comamonadaceae</taxon>
        <taxon>Comamonas</taxon>
    </lineage>
</organism>
<sequence length="244" mass="27274">MAKRPVPHMPFALRTASDAPAPSRTLIEQAYTQLRDDIVEGRLAPGEKLRVEHLKERYSVSAGTLREAITRLASDALVVTEGQRGFRVAPIAPEELEDITQLRVQLETGALRLSIRSGGAPWRQAVEEAWQALSAEEPIAPGRRRLWEQLNLRFHEALLSGHDSPWTLRVLRLLSRHSERYRSYAIQLPGSIRNVHDEHAEIFTYAMAGQEARAALALEAHIRATPDLLIAALREGRVQLPEGG</sequence>
<keyword evidence="1" id="KW-0805">Transcription regulation</keyword>
<dbReference type="Pfam" id="PF00392">
    <property type="entry name" value="GntR"/>
    <property type="match status" value="1"/>
</dbReference>
<evidence type="ECO:0000256" key="1">
    <source>
        <dbReference type="ARBA" id="ARBA00023015"/>
    </source>
</evidence>
<dbReference type="PROSITE" id="PS50949">
    <property type="entry name" value="HTH_GNTR"/>
    <property type="match status" value="1"/>
</dbReference>
<dbReference type="SUPFAM" id="SSF46785">
    <property type="entry name" value="Winged helix' DNA-binding domain"/>
    <property type="match status" value="1"/>
</dbReference>
<dbReference type="SUPFAM" id="SSF48008">
    <property type="entry name" value="GntR ligand-binding domain-like"/>
    <property type="match status" value="1"/>
</dbReference>
<keyword evidence="6" id="KW-1185">Reference proteome</keyword>
<dbReference type="InterPro" id="IPR036390">
    <property type="entry name" value="WH_DNA-bd_sf"/>
</dbReference>
<dbReference type="Gene3D" id="1.10.10.10">
    <property type="entry name" value="Winged helix-like DNA-binding domain superfamily/Winged helix DNA-binding domain"/>
    <property type="match status" value="1"/>
</dbReference>